<sequence length="165" mass="19208">MIADIVTNLTSFSLPGLLTVVGVFGFAPGLCMRLIALMYPRTHPRRRELHAEMKIVPRIERPFWVAEQLEEGLSEGLRLRQRAAKKRKQAKNGPDPYTNTSVRVARFGRVIRELHLSEDEEELLRILRRHGVDDAPEALALKIKRDGLDNTWREVSWQLRERERY</sequence>
<gene>
    <name evidence="2" type="ORF">FHU35_11184</name>
</gene>
<accession>A0A561V7G8</accession>
<reference evidence="2 3" key="1">
    <citation type="submission" date="2019-06" db="EMBL/GenBank/DDBJ databases">
        <title>Sequencing the genomes of 1000 actinobacteria strains.</title>
        <authorList>
            <person name="Klenk H.-P."/>
        </authorList>
    </citation>
    <scope>NUCLEOTIDE SEQUENCE [LARGE SCALE GENOMIC DNA]</scope>
    <source>
        <strain evidence="2 3">DSM 46699</strain>
    </source>
</reference>
<dbReference type="OrthoDB" id="4963037at2"/>
<organism evidence="2 3">
    <name type="scientific">Saccharopolyspora dendranthemae</name>
    <dbReference type="NCBI Taxonomy" id="1181886"/>
    <lineage>
        <taxon>Bacteria</taxon>
        <taxon>Bacillati</taxon>
        <taxon>Actinomycetota</taxon>
        <taxon>Actinomycetes</taxon>
        <taxon>Pseudonocardiales</taxon>
        <taxon>Pseudonocardiaceae</taxon>
        <taxon>Saccharopolyspora</taxon>
    </lineage>
</organism>
<keyword evidence="3" id="KW-1185">Reference proteome</keyword>
<dbReference type="AlphaFoldDB" id="A0A561V7G8"/>
<evidence type="ECO:0000256" key="1">
    <source>
        <dbReference type="SAM" id="Phobius"/>
    </source>
</evidence>
<keyword evidence="1" id="KW-0812">Transmembrane</keyword>
<dbReference type="RefSeq" id="WP_145735738.1">
    <property type="nucleotide sequence ID" value="NZ_VIWX01000001.1"/>
</dbReference>
<keyword evidence="1" id="KW-1133">Transmembrane helix</keyword>
<comment type="caution">
    <text evidence="2">The sequence shown here is derived from an EMBL/GenBank/DDBJ whole genome shotgun (WGS) entry which is preliminary data.</text>
</comment>
<name>A0A561V7G8_9PSEU</name>
<dbReference type="Proteomes" id="UP000316184">
    <property type="component" value="Unassembled WGS sequence"/>
</dbReference>
<feature type="transmembrane region" description="Helical" evidence="1">
    <location>
        <begin position="17"/>
        <end position="39"/>
    </location>
</feature>
<evidence type="ECO:0000313" key="2">
    <source>
        <dbReference type="EMBL" id="TWG07567.1"/>
    </source>
</evidence>
<protein>
    <submittedName>
        <fullName evidence="2">Uncharacterized protein</fullName>
    </submittedName>
</protein>
<dbReference type="EMBL" id="VIWX01000001">
    <property type="protein sequence ID" value="TWG07567.1"/>
    <property type="molecule type" value="Genomic_DNA"/>
</dbReference>
<keyword evidence="1" id="KW-0472">Membrane</keyword>
<evidence type="ECO:0000313" key="3">
    <source>
        <dbReference type="Proteomes" id="UP000316184"/>
    </source>
</evidence>
<proteinExistence type="predicted"/>